<feature type="transmembrane region" description="Helical" evidence="8">
    <location>
        <begin position="42"/>
        <end position="64"/>
    </location>
</feature>
<accession>A0AAD5B9K4</accession>
<protein>
    <submittedName>
        <fullName evidence="9">STRA6-like</fullName>
    </submittedName>
</protein>
<dbReference type="GO" id="GO:0005886">
    <property type="term" value="C:plasma membrane"/>
    <property type="evidence" value="ECO:0007669"/>
    <property type="project" value="UniProtKB-SubCell"/>
</dbReference>
<dbReference type="Proteomes" id="UP001205998">
    <property type="component" value="Unassembled WGS sequence"/>
</dbReference>
<evidence type="ECO:0000313" key="9">
    <source>
        <dbReference type="EMBL" id="KAI5630482.1"/>
    </source>
</evidence>
<dbReference type="InterPro" id="IPR026612">
    <property type="entry name" value="STRA6-like"/>
</dbReference>
<feature type="non-terminal residue" evidence="9">
    <location>
        <position position="1"/>
    </location>
</feature>
<keyword evidence="4 8" id="KW-0812">Transmembrane</keyword>
<dbReference type="PANTHER" id="PTHR21444:SF17">
    <property type="entry name" value="STIMULATED BY RETINOIC ACID GENE 6 PROTEIN-LIKE"/>
    <property type="match status" value="1"/>
</dbReference>
<dbReference type="GO" id="GO:0034632">
    <property type="term" value="F:retinol transmembrane transporter activity"/>
    <property type="evidence" value="ECO:0007669"/>
    <property type="project" value="InterPro"/>
</dbReference>
<evidence type="ECO:0000256" key="7">
    <source>
        <dbReference type="ARBA" id="ARBA00023170"/>
    </source>
</evidence>
<proteinExistence type="predicted"/>
<keyword evidence="5 8" id="KW-1133">Transmembrane helix</keyword>
<evidence type="ECO:0000256" key="2">
    <source>
        <dbReference type="ARBA" id="ARBA00022448"/>
    </source>
</evidence>
<feature type="transmembrane region" description="Helical" evidence="8">
    <location>
        <begin position="131"/>
        <end position="150"/>
    </location>
</feature>
<comment type="caution">
    <text evidence="9">The sequence shown here is derived from an EMBL/GenBank/DDBJ whole genome shotgun (WGS) entry which is preliminary data.</text>
</comment>
<dbReference type="Pfam" id="PF14752">
    <property type="entry name" value="RBP_receptor"/>
    <property type="match status" value="1"/>
</dbReference>
<dbReference type="PANTHER" id="PTHR21444">
    <property type="entry name" value="COILED-COIL DOMAIN-CONTAINING PROTEIN 180"/>
    <property type="match status" value="1"/>
</dbReference>
<evidence type="ECO:0000256" key="5">
    <source>
        <dbReference type="ARBA" id="ARBA00022989"/>
    </source>
</evidence>
<evidence type="ECO:0000256" key="6">
    <source>
        <dbReference type="ARBA" id="ARBA00023136"/>
    </source>
</evidence>
<evidence type="ECO:0000256" key="4">
    <source>
        <dbReference type="ARBA" id="ARBA00022692"/>
    </source>
</evidence>
<keyword evidence="2" id="KW-0813">Transport</keyword>
<evidence type="ECO:0000256" key="3">
    <source>
        <dbReference type="ARBA" id="ARBA00022475"/>
    </source>
</evidence>
<gene>
    <name evidence="9" type="ORF">C0J50_7644</name>
</gene>
<evidence type="ECO:0000256" key="1">
    <source>
        <dbReference type="ARBA" id="ARBA00004651"/>
    </source>
</evidence>
<keyword evidence="6 8" id="KW-0472">Membrane</keyword>
<dbReference type="EMBL" id="MU525896">
    <property type="protein sequence ID" value="KAI5630482.1"/>
    <property type="molecule type" value="Genomic_DNA"/>
</dbReference>
<name>A0AAD5B9K4_SILAS</name>
<feature type="transmembrane region" description="Helical" evidence="8">
    <location>
        <begin position="76"/>
        <end position="100"/>
    </location>
</feature>
<dbReference type="AlphaFoldDB" id="A0AAD5B9K4"/>
<evidence type="ECO:0000256" key="8">
    <source>
        <dbReference type="SAM" id="Phobius"/>
    </source>
</evidence>
<keyword evidence="3" id="KW-1003">Cell membrane</keyword>
<dbReference type="GO" id="GO:0038023">
    <property type="term" value="F:signaling receptor activity"/>
    <property type="evidence" value="ECO:0007669"/>
    <property type="project" value="InterPro"/>
</dbReference>
<feature type="non-terminal residue" evidence="9">
    <location>
        <position position="176"/>
    </location>
</feature>
<comment type="subcellular location">
    <subcellularLocation>
        <location evidence="1">Cell membrane</location>
        <topology evidence="1">Multi-pass membrane protein</topology>
    </subcellularLocation>
</comment>
<organism evidence="9 10">
    <name type="scientific">Silurus asotus</name>
    <name type="common">Amur catfish</name>
    <name type="synonym">Parasilurus asotus</name>
    <dbReference type="NCBI Taxonomy" id="30991"/>
    <lineage>
        <taxon>Eukaryota</taxon>
        <taxon>Metazoa</taxon>
        <taxon>Chordata</taxon>
        <taxon>Craniata</taxon>
        <taxon>Vertebrata</taxon>
        <taxon>Euteleostomi</taxon>
        <taxon>Actinopterygii</taxon>
        <taxon>Neopterygii</taxon>
        <taxon>Teleostei</taxon>
        <taxon>Ostariophysi</taxon>
        <taxon>Siluriformes</taxon>
        <taxon>Siluridae</taxon>
        <taxon>Silurus</taxon>
    </lineage>
</organism>
<keyword evidence="10" id="KW-1185">Reference proteome</keyword>
<evidence type="ECO:0000313" key="10">
    <source>
        <dbReference type="Proteomes" id="UP001205998"/>
    </source>
</evidence>
<reference evidence="9" key="1">
    <citation type="submission" date="2018-07" db="EMBL/GenBank/DDBJ databases">
        <title>Comparative genomics of catfishes provides insights into carnivory and benthic adaptation.</title>
        <authorList>
            <person name="Zhang Y."/>
            <person name="Wang D."/>
            <person name="Peng Z."/>
            <person name="Zheng S."/>
            <person name="Shao F."/>
            <person name="Tao W."/>
        </authorList>
    </citation>
    <scope>NUCLEOTIDE SEQUENCE</scope>
    <source>
        <strain evidence="9">Chongqing</strain>
    </source>
</reference>
<dbReference type="GO" id="GO:0071939">
    <property type="term" value="P:vitamin A import into cell"/>
    <property type="evidence" value="ECO:0007669"/>
    <property type="project" value="TreeGrafter"/>
</dbReference>
<sequence>RKHIKSLWAGDKKYLAKKCNLRPAVSVVRLLKYPGYQIAFTMWGYLIIHMAMFTAGMVFVYLVISPIREDGFLSWLLKLLTFLTNFFILFTLMKFQIIVIRLCFLQDKNLPQDKEKPLALKNRKAFHNFNYFLFFFNVILGLGNCVLRLIKSSLVALMLLSRIERTIMPQGFKKLD</sequence>
<keyword evidence="7" id="KW-0675">Receptor</keyword>